<evidence type="ECO:0000259" key="6">
    <source>
        <dbReference type="Pfam" id="PF04932"/>
    </source>
</evidence>
<name>A0ABS0WRS6_9FLAO</name>
<feature type="transmembrane region" description="Helical" evidence="5">
    <location>
        <begin position="241"/>
        <end position="257"/>
    </location>
</feature>
<evidence type="ECO:0000256" key="4">
    <source>
        <dbReference type="ARBA" id="ARBA00023136"/>
    </source>
</evidence>
<organism evidence="7 8">
    <name type="scientific">Aureibaculum flavum</name>
    <dbReference type="NCBI Taxonomy" id="2795986"/>
    <lineage>
        <taxon>Bacteria</taxon>
        <taxon>Pseudomonadati</taxon>
        <taxon>Bacteroidota</taxon>
        <taxon>Flavobacteriia</taxon>
        <taxon>Flavobacteriales</taxon>
        <taxon>Flavobacteriaceae</taxon>
        <taxon>Aureibaculum</taxon>
    </lineage>
</organism>
<feature type="transmembrane region" description="Helical" evidence="5">
    <location>
        <begin position="73"/>
        <end position="90"/>
    </location>
</feature>
<keyword evidence="8" id="KW-1185">Reference proteome</keyword>
<feature type="transmembrane region" description="Helical" evidence="5">
    <location>
        <begin position="125"/>
        <end position="147"/>
    </location>
</feature>
<feature type="transmembrane region" description="Helical" evidence="5">
    <location>
        <begin position="39"/>
        <end position="61"/>
    </location>
</feature>
<feature type="transmembrane region" description="Helical" evidence="5">
    <location>
        <begin position="167"/>
        <end position="185"/>
    </location>
</feature>
<comment type="subcellular location">
    <subcellularLocation>
        <location evidence="1">Membrane</location>
        <topology evidence="1">Multi-pass membrane protein</topology>
    </subcellularLocation>
</comment>
<accession>A0ABS0WRS6</accession>
<dbReference type="Pfam" id="PF04932">
    <property type="entry name" value="Wzy_C"/>
    <property type="match status" value="1"/>
</dbReference>
<feature type="transmembrane region" description="Helical" evidence="5">
    <location>
        <begin position="324"/>
        <end position="344"/>
    </location>
</feature>
<gene>
    <name evidence="7" type="ORF">JBL43_10020</name>
</gene>
<dbReference type="Proteomes" id="UP000623301">
    <property type="component" value="Unassembled WGS sequence"/>
</dbReference>
<evidence type="ECO:0000256" key="3">
    <source>
        <dbReference type="ARBA" id="ARBA00022989"/>
    </source>
</evidence>
<dbReference type="GO" id="GO:0016874">
    <property type="term" value="F:ligase activity"/>
    <property type="evidence" value="ECO:0007669"/>
    <property type="project" value="UniProtKB-KW"/>
</dbReference>
<feature type="transmembrane region" description="Helical" evidence="5">
    <location>
        <begin position="192"/>
        <end position="210"/>
    </location>
</feature>
<keyword evidence="2 5" id="KW-0812">Transmembrane</keyword>
<dbReference type="InterPro" id="IPR007016">
    <property type="entry name" value="O-antigen_ligase-rel_domated"/>
</dbReference>
<sequence>MELNYKIKFLLRDTVFKLLVLNMIWVILGYALASGVGFHLVPFIRVFKLIFVIGSLVFVLYRNGIDTGFLSKKWSILLVTLGVSVLAFVAEDPFPALYKSLTFVYPLIYILFSINYLLRYEAFNLLVALSLSILLVYSFVPISYFLFGTDTGTANIYGHQEGDFFVSNHYGWGSSLFILSALTVLRFYPLKFYIKLGLFLYLPFVFYLLIISGNRAGILSVALALVFFIFKDHFANISTKIILVFVAIAVYFFVAIQENSVIDFLQEKNKTQLETGKEGRLIGTEAMLRSFNSKKTFWITGVGMFDYTELRMNGGILYSYHNSYWEVLFGAGIIVFLFFLYYMVIHPLGIFWRLTSSYSLLIIPLIIIPLFESNLTAGQFLFFPWFAYMILMNSKEFEYYSNIKQNE</sequence>
<feature type="domain" description="O-antigen ligase-related" evidence="6">
    <location>
        <begin position="205"/>
        <end position="340"/>
    </location>
</feature>
<feature type="transmembrane region" description="Helical" evidence="5">
    <location>
        <begin position="15"/>
        <end position="33"/>
    </location>
</feature>
<reference evidence="7 8" key="1">
    <citation type="submission" date="2020-12" db="EMBL/GenBank/DDBJ databases">
        <title>Aureibaculum luteum sp. nov. and Aureibaculum flavum sp. nov., novel members of the family Flavobacteriaceae isolated from Antarctic intertidal sediments.</title>
        <authorList>
            <person name="He X."/>
            <person name="Zhang X."/>
        </authorList>
    </citation>
    <scope>NUCLEOTIDE SEQUENCE [LARGE SCALE GENOMIC DNA]</scope>
    <source>
        <strain evidence="7 8">A20</strain>
    </source>
</reference>
<proteinExistence type="predicted"/>
<dbReference type="EMBL" id="JAEHFJ010000004">
    <property type="protein sequence ID" value="MBJ2174573.1"/>
    <property type="molecule type" value="Genomic_DNA"/>
</dbReference>
<dbReference type="RefSeq" id="WP_198841305.1">
    <property type="nucleotide sequence ID" value="NZ_JAEHFJ010000004.1"/>
</dbReference>
<evidence type="ECO:0000256" key="1">
    <source>
        <dbReference type="ARBA" id="ARBA00004141"/>
    </source>
</evidence>
<keyword evidence="4 5" id="KW-0472">Membrane</keyword>
<evidence type="ECO:0000313" key="7">
    <source>
        <dbReference type="EMBL" id="MBJ2174573.1"/>
    </source>
</evidence>
<protein>
    <submittedName>
        <fullName evidence="7">O-antigen ligase family protein</fullName>
    </submittedName>
</protein>
<keyword evidence="7" id="KW-0436">Ligase</keyword>
<feature type="transmembrane region" description="Helical" evidence="5">
    <location>
        <begin position="351"/>
        <end position="371"/>
    </location>
</feature>
<comment type="caution">
    <text evidence="7">The sequence shown here is derived from an EMBL/GenBank/DDBJ whole genome shotgun (WGS) entry which is preliminary data.</text>
</comment>
<keyword evidence="3 5" id="KW-1133">Transmembrane helix</keyword>
<evidence type="ECO:0000256" key="5">
    <source>
        <dbReference type="SAM" id="Phobius"/>
    </source>
</evidence>
<evidence type="ECO:0000256" key="2">
    <source>
        <dbReference type="ARBA" id="ARBA00022692"/>
    </source>
</evidence>
<feature type="transmembrane region" description="Helical" evidence="5">
    <location>
        <begin position="96"/>
        <end position="118"/>
    </location>
</feature>
<evidence type="ECO:0000313" key="8">
    <source>
        <dbReference type="Proteomes" id="UP000623301"/>
    </source>
</evidence>